<evidence type="ECO:0000256" key="12">
    <source>
        <dbReference type="ARBA" id="ARBA00052467"/>
    </source>
</evidence>
<keyword evidence="7 14" id="KW-0275">Fatty acid biosynthesis</keyword>
<dbReference type="Proteomes" id="UP000286773">
    <property type="component" value="Unassembled WGS sequence"/>
</dbReference>
<dbReference type="Pfam" id="PF08541">
    <property type="entry name" value="ACP_syn_III_C"/>
    <property type="match status" value="1"/>
</dbReference>
<organism evidence="17 18">
    <name type="scientific">Vagococcus acidifermentans</name>
    <dbReference type="NCBI Taxonomy" id="564710"/>
    <lineage>
        <taxon>Bacteria</taxon>
        <taxon>Bacillati</taxon>
        <taxon>Bacillota</taxon>
        <taxon>Bacilli</taxon>
        <taxon>Lactobacillales</taxon>
        <taxon>Enterococcaceae</taxon>
        <taxon>Vagococcus</taxon>
    </lineage>
</organism>
<dbReference type="GO" id="GO:0004315">
    <property type="term" value="F:3-oxoacyl-[acyl-carrier-protein] synthase activity"/>
    <property type="evidence" value="ECO:0007669"/>
    <property type="project" value="InterPro"/>
</dbReference>
<evidence type="ECO:0000259" key="16">
    <source>
        <dbReference type="Pfam" id="PF08545"/>
    </source>
</evidence>
<dbReference type="UniPathway" id="UPA00094"/>
<dbReference type="CDD" id="cd00830">
    <property type="entry name" value="KAS_III"/>
    <property type="match status" value="1"/>
</dbReference>
<dbReference type="OrthoDB" id="9815506at2"/>
<dbReference type="EMBL" id="NGKC01000004">
    <property type="protein sequence ID" value="RSU12905.1"/>
    <property type="molecule type" value="Genomic_DNA"/>
</dbReference>
<dbReference type="NCBIfam" id="TIGR00747">
    <property type="entry name" value="fabH"/>
    <property type="match status" value="1"/>
</dbReference>
<dbReference type="SUPFAM" id="SSF53901">
    <property type="entry name" value="Thiolase-like"/>
    <property type="match status" value="1"/>
</dbReference>
<feature type="active site" evidence="14">
    <location>
        <position position="281"/>
    </location>
</feature>
<accession>A0A430AXY9</accession>
<dbReference type="InterPro" id="IPR016039">
    <property type="entry name" value="Thiolase-like"/>
</dbReference>
<dbReference type="InterPro" id="IPR004655">
    <property type="entry name" value="FabH"/>
</dbReference>
<dbReference type="InterPro" id="IPR013747">
    <property type="entry name" value="ACP_syn_III_C"/>
</dbReference>
<evidence type="ECO:0000256" key="8">
    <source>
        <dbReference type="ARBA" id="ARBA00023268"/>
    </source>
</evidence>
<evidence type="ECO:0000256" key="5">
    <source>
        <dbReference type="ARBA" id="ARBA00022832"/>
    </source>
</evidence>
<dbReference type="GO" id="GO:0006633">
    <property type="term" value="P:fatty acid biosynthetic process"/>
    <property type="evidence" value="ECO:0007669"/>
    <property type="project" value="UniProtKB-UniRule"/>
</dbReference>
<evidence type="ECO:0000256" key="6">
    <source>
        <dbReference type="ARBA" id="ARBA00023098"/>
    </source>
</evidence>
<dbReference type="InterPro" id="IPR013751">
    <property type="entry name" value="ACP_syn_III_N"/>
</dbReference>
<sequence length="326" mass="35139">MRYPQITQVAKYVPEKIVTNDDLSEMMDTSDDWIFSRTGIKERHIVTNETTADLCVEVGRALLKQSGLPAEEIDFIIVATMTADYGTPATACLVQNRLGASSALAFDVNAACSGFVYALATAEKFLSSGNYQKGIVIGGETLSSIMDWTDRSTAVLFGDGAGGVLLERTSTTPRFLGELLQSDGARGLSLSANKRVNRSPFAYTQDDSGHYLAMEGKKIFDFALRDVSKNIVTMLDAADTPLADIDYVLPHQANIRIIDSIAKKTKIPREKFLSNLAHYGNTSAASIPLLLSDAIAEGTLVMNSGQQIVLTGYGGGLTWGSLLISF</sequence>
<dbReference type="Pfam" id="PF08545">
    <property type="entry name" value="ACP_syn_III"/>
    <property type="match status" value="1"/>
</dbReference>
<evidence type="ECO:0000256" key="11">
    <source>
        <dbReference type="ARBA" id="ARBA00052407"/>
    </source>
</evidence>
<feature type="active site" evidence="14">
    <location>
        <position position="251"/>
    </location>
</feature>
<dbReference type="AlphaFoldDB" id="A0A430AXY9"/>
<keyword evidence="5 14" id="KW-0276">Fatty acid metabolism</keyword>
<protein>
    <recommendedName>
        <fullName evidence="14">Beta-ketoacyl-[acyl-carrier-protein] synthase III</fullName>
        <shortName evidence="14">Beta-ketoacyl-ACP synthase III</shortName>
        <shortName evidence="14">KAS III</shortName>
        <ecNumber evidence="14">2.3.1.180</ecNumber>
    </recommendedName>
    <alternativeName>
        <fullName evidence="14">3-oxoacyl-[acyl-carrier-protein] synthase 3</fullName>
    </alternativeName>
    <alternativeName>
        <fullName evidence="14">3-oxoacyl-[acyl-carrier-protein] synthase III</fullName>
    </alternativeName>
</protein>
<evidence type="ECO:0000256" key="10">
    <source>
        <dbReference type="ARBA" id="ARBA00051096"/>
    </source>
</evidence>
<evidence type="ECO:0000256" key="9">
    <source>
        <dbReference type="ARBA" id="ARBA00023315"/>
    </source>
</evidence>
<keyword evidence="14" id="KW-0963">Cytoplasm</keyword>
<name>A0A430AXY9_9ENTE</name>
<evidence type="ECO:0000313" key="17">
    <source>
        <dbReference type="EMBL" id="RSU12905.1"/>
    </source>
</evidence>
<comment type="domain">
    <text evidence="14">The last Arg residue of the ACP-binding site is essential for the weak association between ACP/AcpP and FabH.</text>
</comment>
<dbReference type="NCBIfam" id="NF006829">
    <property type="entry name" value="PRK09352.1"/>
    <property type="match status" value="1"/>
</dbReference>
<reference evidence="17 18" key="1">
    <citation type="submission" date="2017-05" db="EMBL/GenBank/DDBJ databases">
        <title>Vagococcus spp. assemblies.</title>
        <authorList>
            <person name="Gulvik C.A."/>
        </authorList>
    </citation>
    <scope>NUCLEOTIDE SEQUENCE [LARGE SCALE GENOMIC DNA]</scope>
    <source>
        <strain evidence="17 18">LMG 24798</strain>
    </source>
</reference>
<keyword evidence="3 14" id="KW-0444">Lipid biosynthesis</keyword>
<evidence type="ECO:0000256" key="7">
    <source>
        <dbReference type="ARBA" id="ARBA00023160"/>
    </source>
</evidence>
<feature type="active site" evidence="14">
    <location>
        <position position="112"/>
    </location>
</feature>
<comment type="catalytic activity">
    <reaction evidence="12">
        <text>2-methylpropanoyl-CoA + malonyl-[ACP] + H(+) = 4-methyl-3-oxopentanoyl-[ACP] + CO2 + CoA</text>
        <dbReference type="Rhea" id="RHEA:42268"/>
        <dbReference type="Rhea" id="RHEA-COMP:9623"/>
        <dbReference type="Rhea" id="RHEA-COMP:9940"/>
        <dbReference type="ChEBI" id="CHEBI:15378"/>
        <dbReference type="ChEBI" id="CHEBI:16526"/>
        <dbReference type="ChEBI" id="CHEBI:57287"/>
        <dbReference type="ChEBI" id="CHEBI:57338"/>
        <dbReference type="ChEBI" id="CHEBI:78449"/>
        <dbReference type="ChEBI" id="CHEBI:78820"/>
        <dbReference type="EC" id="2.3.1.300"/>
    </reaction>
    <physiologicalReaction direction="left-to-right" evidence="12">
        <dbReference type="Rhea" id="RHEA:42269"/>
    </physiologicalReaction>
</comment>
<comment type="pathway">
    <text evidence="1 14">Lipid metabolism; fatty acid biosynthesis.</text>
</comment>
<keyword evidence="9 14" id="KW-0012">Acyltransferase</keyword>
<keyword evidence="18" id="KW-1185">Reference proteome</keyword>
<dbReference type="EC" id="2.3.1.180" evidence="14"/>
<dbReference type="PANTHER" id="PTHR43091">
    <property type="entry name" value="3-OXOACYL-[ACYL-CARRIER-PROTEIN] SYNTHASE"/>
    <property type="match status" value="1"/>
</dbReference>
<comment type="similarity">
    <text evidence="2 14">Belongs to the thiolase-like superfamily. FabH family.</text>
</comment>
<comment type="function">
    <text evidence="14">Catalyzes the condensation reaction of fatty acid synthesis by the addition to an acyl acceptor of two carbons from malonyl-ACP. Catalyzes the first condensation reaction which initiates fatty acid synthesis and may therefore play a role in governing the total rate of fatty acid production. Possesses both acetoacetyl-ACP synthase and acetyl transacylase activities. Its substrate specificity determines the biosynthesis of branched-chain and/or straight-chain of fatty acids.</text>
</comment>
<feature type="region of interest" description="ACP-binding" evidence="14">
    <location>
        <begin position="252"/>
        <end position="256"/>
    </location>
</feature>
<comment type="catalytic activity">
    <reaction evidence="13">
        <text>3-methylbutanoyl-CoA + malonyl-[ACP] + H(+) = 5-methyl-3-oxohexanoyl-[ACP] + CO2 + CoA</text>
        <dbReference type="Rhea" id="RHEA:42272"/>
        <dbReference type="Rhea" id="RHEA-COMP:9623"/>
        <dbReference type="Rhea" id="RHEA-COMP:9941"/>
        <dbReference type="ChEBI" id="CHEBI:15378"/>
        <dbReference type="ChEBI" id="CHEBI:16526"/>
        <dbReference type="ChEBI" id="CHEBI:57287"/>
        <dbReference type="ChEBI" id="CHEBI:57345"/>
        <dbReference type="ChEBI" id="CHEBI:78449"/>
        <dbReference type="ChEBI" id="CHEBI:78822"/>
        <dbReference type="EC" id="2.3.1.300"/>
    </reaction>
    <physiologicalReaction direction="left-to-right" evidence="13">
        <dbReference type="Rhea" id="RHEA:42273"/>
    </physiologicalReaction>
</comment>
<evidence type="ECO:0000256" key="13">
    <source>
        <dbReference type="ARBA" id="ARBA00052985"/>
    </source>
</evidence>
<feature type="domain" description="Beta-ketoacyl-[acyl-carrier-protein] synthase III C-terminal" evidence="15">
    <location>
        <begin position="235"/>
        <end position="325"/>
    </location>
</feature>
<dbReference type="PANTHER" id="PTHR43091:SF1">
    <property type="entry name" value="BETA-KETOACYL-[ACYL-CARRIER-PROTEIN] SYNTHASE III, CHLOROPLASTIC"/>
    <property type="match status" value="1"/>
</dbReference>
<comment type="catalytic activity">
    <reaction evidence="11">
        <text>(2S)-2-methylbutanoyl-CoA + malonyl-[ACP] + H(+) = (4S)-4-methyl-3-oxohexanoyl-[ACP] + CO2 + CoA</text>
        <dbReference type="Rhea" id="RHEA:42276"/>
        <dbReference type="Rhea" id="RHEA-COMP:9623"/>
        <dbReference type="Rhea" id="RHEA-COMP:17148"/>
        <dbReference type="ChEBI" id="CHEBI:15378"/>
        <dbReference type="ChEBI" id="CHEBI:16526"/>
        <dbReference type="ChEBI" id="CHEBI:57287"/>
        <dbReference type="ChEBI" id="CHEBI:78449"/>
        <dbReference type="ChEBI" id="CHEBI:88166"/>
        <dbReference type="ChEBI" id="CHEBI:167462"/>
        <dbReference type="EC" id="2.3.1.300"/>
    </reaction>
    <physiologicalReaction direction="left-to-right" evidence="11">
        <dbReference type="Rhea" id="RHEA:42277"/>
    </physiologicalReaction>
</comment>
<dbReference type="Gene3D" id="3.40.47.10">
    <property type="match status" value="1"/>
</dbReference>
<evidence type="ECO:0000256" key="2">
    <source>
        <dbReference type="ARBA" id="ARBA00008642"/>
    </source>
</evidence>
<evidence type="ECO:0000313" key="18">
    <source>
        <dbReference type="Proteomes" id="UP000286773"/>
    </source>
</evidence>
<dbReference type="GO" id="GO:0005737">
    <property type="term" value="C:cytoplasm"/>
    <property type="evidence" value="ECO:0007669"/>
    <property type="project" value="UniProtKB-SubCell"/>
</dbReference>
<evidence type="ECO:0000256" key="1">
    <source>
        <dbReference type="ARBA" id="ARBA00005194"/>
    </source>
</evidence>
<dbReference type="GO" id="GO:0033818">
    <property type="term" value="F:beta-ketoacyl-acyl-carrier-protein synthase III activity"/>
    <property type="evidence" value="ECO:0007669"/>
    <property type="project" value="UniProtKB-UniRule"/>
</dbReference>
<comment type="subunit">
    <text evidence="14">Homodimer.</text>
</comment>
<keyword evidence="6 14" id="KW-0443">Lipid metabolism</keyword>
<evidence type="ECO:0000256" key="4">
    <source>
        <dbReference type="ARBA" id="ARBA00022679"/>
    </source>
</evidence>
<comment type="subcellular location">
    <subcellularLocation>
        <location evidence="14">Cytoplasm</location>
    </subcellularLocation>
</comment>
<keyword evidence="4 14" id="KW-0808">Transferase</keyword>
<comment type="catalytic activity">
    <reaction evidence="10">
        <text>malonyl-[ACP] + acetyl-CoA + H(+) = 3-oxobutanoyl-[ACP] + CO2 + CoA</text>
        <dbReference type="Rhea" id="RHEA:12080"/>
        <dbReference type="Rhea" id="RHEA-COMP:9623"/>
        <dbReference type="Rhea" id="RHEA-COMP:9625"/>
        <dbReference type="ChEBI" id="CHEBI:15378"/>
        <dbReference type="ChEBI" id="CHEBI:16526"/>
        <dbReference type="ChEBI" id="CHEBI:57287"/>
        <dbReference type="ChEBI" id="CHEBI:57288"/>
        <dbReference type="ChEBI" id="CHEBI:78449"/>
        <dbReference type="ChEBI" id="CHEBI:78450"/>
        <dbReference type="EC" id="2.3.1.180"/>
    </reaction>
    <physiologicalReaction direction="left-to-right" evidence="10">
        <dbReference type="Rhea" id="RHEA:12081"/>
    </physiologicalReaction>
</comment>
<comment type="caution">
    <text evidence="17">The sequence shown here is derived from an EMBL/GenBank/DDBJ whole genome shotgun (WGS) entry which is preliminary data.</text>
</comment>
<evidence type="ECO:0000256" key="3">
    <source>
        <dbReference type="ARBA" id="ARBA00022516"/>
    </source>
</evidence>
<feature type="domain" description="Beta-ketoacyl-[acyl-carrier-protein] synthase III N-terminal" evidence="16">
    <location>
        <begin position="106"/>
        <end position="184"/>
    </location>
</feature>
<gene>
    <name evidence="14" type="primary">fabH</name>
    <name evidence="17" type="ORF">CBF27_05025</name>
</gene>
<dbReference type="HAMAP" id="MF_01815">
    <property type="entry name" value="FabH"/>
    <property type="match status" value="1"/>
</dbReference>
<keyword evidence="8 14" id="KW-0511">Multifunctional enzyme</keyword>
<dbReference type="FunFam" id="3.40.47.10:FF:000004">
    <property type="entry name" value="3-oxoacyl-[acyl-carrier-protein] synthase 3"/>
    <property type="match status" value="1"/>
</dbReference>
<proteinExistence type="inferred from homology"/>
<evidence type="ECO:0000256" key="14">
    <source>
        <dbReference type="HAMAP-Rule" id="MF_01815"/>
    </source>
</evidence>
<evidence type="ECO:0000259" key="15">
    <source>
        <dbReference type="Pfam" id="PF08541"/>
    </source>
</evidence>
<dbReference type="RefSeq" id="WP_126813030.1">
    <property type="nucleotide sequence ID" value="NZ_NGKC01000004.1"/>
</dbReference>